<comment type="caution">
    <text evidence="9">The sequence shown here is derived from an EMBL/GenBank/DDBJ whole genome shotgun (WGS) entry which is preliminary data.</text>
</comment>
<dbReference type="InterPro" id="IPR051311">
    <property type="entry name" value="DedA_domain"/>
</dbReference>
<keyword evidence="10" id="KW-1185">Reference proteome</keyword>
<comment type="subcellular location">
    <subcellularLocation>
        <location evidence="1">Cell membrane</location>
        <topology evidence="1">Multi-pass membrane protein</topology>
    </subcellularLocation>
</comment>
<evidence type="ECO:0000256" key="1">
    <source>
        <dbReference type="ARBA" id="ARBA00004651"/>
    </source>
</evidence>
<dbReference type="InterPro" id="IPR032816">
    <property type="entry name" value="VTT_dom"/>
</dbReference>
<dbReference type="PANTHER" id="PTHR42709">
    <property type="entry name" value="ALKALINE PHOSPHATASE LIKE PROTEIN"/>
    <property type="match status" value="1"/>
</dbReference>
<dbReference type="PANTHER" id="PTHR42709:SF6">
    <property type="entry name" value="UNDECAPRENYL PHOSPHATE TRANSPORTER A"/>
    <property type="match status" value="1"/>
</dbReference>
<dbReference type="Proteomes" id="UP001555826">
    <property type="component" value="Unassembled WGS sequence"/>
</dbReference>
<comment type="similarity">
    <text evidence="2">Belongs to the DedA family.</text>
</comment>
<keyword evidence="5 7" id="KW-1133">Transmembrane helix</keyword>
<organism evidence="9 10">
    <name type="scientific">Kineococcus endophyticus</name>
    <dbReference type="NCBI Taxonomy" id="1181883"/>
    <lineage>
        <taxon>Bacteria</taxon>
        <taxon>Bacillati</taxon>
        <taxon>Actinomycetota</taxon>
        <taxon>Actinomycetes</taxon>
        <taxon>Kineosporiales</taxon>
        <taxon>Kineosporiaceae</taxon>
        <taxon>Kineococcus</taxon>
    </lineage>
</organism>
<evidence type="ECO:0000313" key="9">
    <source>
        <dbReference type="EMBL" id="MEW9264720.1"/>
    </source>
</evidence>
<keyword evidence="3" id="KW-1003">Cell membrane</keyword>
<proteinExistence type="inferred from homology"/>
<evidence type="ECO:0000256" key="7">
    <source>
        <dbReference type="SAM" id="Phobius"/>
    </source>
</evidence>
<keyword evidence="6 7" id="KW-0472">Membrane</keyword>
<evidence type="ECO:0000259" key="8">
    <source>
        <dbReference type="Pfam" id="PF09335"/>
    </source>
</evidence>
<evidence type="ECO:0000256" key="5">
    <source>
        <dbReference type="ARBA" id="ARBA00022989"/>
    </source>
</evidence>
<feature type="domain" description="VTT" evidence="8">
    <location>
        <begin position="43"/>
        <end position="169"/>
    </location>
</feature>
<dbReference type="EMBL" id="JBFNQN010000005">
    <property type="protein sequence ID" value="MEW9264720.1"/>
    <property type="molecule type" value="Genomic_DNA"/>
</dbReference>
<evidence type="ECO:0000256" key="3">
    <source>
        <dbReference type="ARBA" id="ARBA00022475"/>
    </source>
</evidence>
<evidence type="ECO:0000256" key="2">
    <source>
        <dbReference type="ARBA" id="ARBA00010792"/>
    </source>
</evidence>
<accession>A0ABV3P525</accession>
<dbReference type="RefSeq" id="WP_367637512.1">
    <property type="nucleotide sequence ID" value="NZ_JBFNQN010000005.1"/>
</dbReference>
<evidence type="ECO:0000256" key="6">
    <source>
        <dbReference type="ARBA" id="ARBA00023136"/>
    </source>
</evidence>
<feature type="transmembrane region" description="Helical" evidence="7">
    <location>
        <begin position="185"/>
        <end position="203"/>
    </location>
</feature>
<gene>
    <name evidence="9" type="ORF">AB1207_08170</name>
</gene>
<dbReference type="Pfam" id="PF09335">
    <property type="entry name" value="VTT_dom"/>
    <property type="match status" value="1"/>
</dbReference>
<evidence type="ECO:0000313" key="10">
    <source>
        <dbReference type="Proteomes" id="UP001555826"/>
    </source>
</evidence>
<name>A0ABV3P525_9ACTN</name>
<protein>
    <submittedName>
        <fullName evidence="9">DedA family protein</fullName>
    </submittedName>
</protein>
<evidence type="ECO:0000256" key="4">
    <source>
        <dbReference type="ARBA" id="ARBA00022692"/>
    </source>
</evidence>
<feature type="transmembrane region" description="Helical" evidence="7">
    <location>
        <begin position="150"/>
        <end position="173"/>
    </location>
</feature>
<sequence length="218" mass="22955">MSTTAETAAQAGGLTGFVLDTVDALGAPGVGLLSFLEVVFPPIPSEIVLPLAGFLVQTGAINAVAVFALSTLGAYLGSLVLYWVGHAVGLDRAARIAARVPLMDASDVTKSADWFHRHEGMAVFTGRFVPGVRSLISLPAGAAGMNLVKFSLFTIAGSGLWNALLIGLGMALGTQYELVEQYGHYLDYAFYAAIAGVLVWAVARRVRSRRAERVDASR</sequence>
<reference evidence="9 10" key="1">
    <citation type="submission" date="2024-07" db="EMBL/GenBank/DDBJ databases">
        <authorList>
            <person name="Thanompreechachai J."/>
            <person name="Duangmal K."/>
        </authorList>
    </citation>
    <scope>NUCLEOTIDE SEQUENCE [LARGE SCALE GENOMIC DNA]</scope>
    <source>
        <strain evidence="9 10">KCTC 19886</strain>
    </source>
</reference>
<feature type="transmembrane region" description="Helical" evidence="7">
    <location>
        <begin position="60"/>
        <end position="85"/>
    </location>
</feature>
<keyword evidence="4 7" id="KW-0812">Transmembrane</keyword>